<dbReference type="InterPro" id="IPR001387">
    <property type="entry name" value="Cro/C1-type_HTH"/>
</dbReference>
<dbReference type="GO" id="GO:0005634">
    <property type="term" value="C:nucleus"/>
    <property type="evidence" value="ECO:0007669"/>
    <property type="project" value="TreeGrafter"/>
</dbReference>
<dbReference type="EMBL" id="MN739845">
    <property type="protein sequence ID" value="QHT74261.1"/>
    <property type="molecule type" value="Genomic_DNA"/>
</dbReference>
<feature type="domain" description="HTH cro/C1-type" evidence="3">
    <location>
        <begin position="79"/>
        <end position="133"/>
    </location>
</feature>
<evidence type="ECO:0000256" key="1">
    <source>
        <dbReference type="ARBA" id="ARBA00023125"/>
    </source>
</evidence>
<dbReference type="PROSITE" id="PS50943">
    <property type="entry name" value="HTH_CROC1"/>
    <property type="match status" value="1"/>
</dbReference>
<evidence type="ECO:0000313" key="4">
    <source>
        <dbReference type="EMBL" id="QHT74261.1"/>
    </source>
</evidence>
<accession>A0A6C0H142</accession>
<dbReference type="InterPro" id="IPR010982">
    <property type="entry name" value="Lambda_DNA-bd_dom_sf"/>
</dbReference>
<dbReference type="AlphaFoldDB" id="A0A6C0H142"/>
<dbReference type="SUPFAM" id="SSF47413">
    <property type="entry name" value="lambda repressor-like DNA-binding domains"/>
    <property type="match status" value="1"/>
</dbReference>
<feature type="region of interest" description="Disordered" evidence="2">
    <location>
        <begin position="1"/>
        <end position="50"/>
    </location>
</feature>
<evidence type="ECO:0000259" key="3">
    <source>
        <dbReference type="PROSITE" id="PS50943"/>
    </source>
</evidence>
<dbReference type="CDD" id="cd00093">
    <property type="entry name" value="HTH_XRE"/>
    <property type="match status" value="1"/>
</dbReference>
<organism evidence="4">
    <name type="scientific">viral metagenome</name>
    <dbReference type="NCBI Taxonomy" id="1070528"/>
    <lineage>
        <taxon>unclassified sequences</taxon>
        <taxon>metagenomes</taxon>
        <taxon>organismal metagenomes</taxon>
    </lineage>
</organism>
<dbReference type="Gene3D" id="1.10.260.40">
    <property type="entry name" value="lambda repressor-like DNA-binding domains"/>
    <property type="match status" value="1"/>
</dbReference>
<dbReference type="Pfam" id="PF01381">
    <property type="entry name" value="HTH_3"/>
    <property type="match status" value="1"/>
</dbReference>
<evidence type="ECO:0000256" key="2">
    <source>
        <dbReference type="SAM" id="MobiDB-lite"/>
    </source>
</evidence>
<dbReference type="PANTHER" id="PTHR10245:SF15">
    <property type="entry name" value="ENDOTHELIAL DIFFERENTIATION-RELATED FACTOR 1"/>
    <property type="match status" value="1"/>
</dbReference>
<keyword evidence="1" id="KW-0238">DNA-binding</keyword>
<proteinExistence type="predicted"/>
<name>A0A6C0H142_9ZZZZ</name>
<protein>
    <recommendedName>
        <fullName evidence="3">HTH cro/C1-type domain-containing protein</fullName>
    </recommendedName>
</protein>
<feature type="compositionally biased region" description="Polar residues" evidence="2">
    <location>
        <begin position="29"/>
        <end position="41"/>
    </location>
</feature>
<dbReference type="GO" id="GO:0003677">
    <property type="term" value="F:DNA binding"/>
    <property type="evidence" value="ECO:0007669"/>
    <property type="project" value="UniProtKB-KW"/>
</dbReference>
<dbReference type="PANTHER" id="PTHR10245">
    <property type="entry name" value="ENDOTHELIAL DIFFERENTIATION-RELATED FACTOR 1 MULTIPROTEIN BRIDGING FACTOR 1"/>
    <property type="match status" value="1"/>
</dbReference>
<dbReference type="SMART" id="SM00530">
    <property type="entry name" value="HTH_XRE"/>
    <property type="match status" value="1"/>
</dbReference>
<reference evidence="4" key="1">
    <citation type="journal article" date="2020" name="Nature">
        <title>Giant virus diversity and host interactions through global metagenomics.</title>
        <authorList>
            <person name="Schulz F."/>
            <person name="Roux S."/>
            <person name="Paez-Espino D."/>
            <person name="Jungbluth S."/>
            <person name="Walsh D.A."/>
            <person name="Denef V.J."/>
            <person name="McMahon K.D."/>
            <person name="Konstantinidis K.T."/>
            <person name="Eloe-Fadrosh E.A."/>
            <person name="Kyrpides N.C."/>
            <person name="Woyke T."/>
        </authorList>
    </citation>
    <scope>NUCLEOTIDE SEQUENCE</scope>
    <source>
        <strain evidence="4">GVMAG-M-3300023179-4</strain>
    </source>
</reference>
<sequence length="133" mass="14885">MSTIEEFSVVSKKKNVPQKSESGFEHQNWDTVTISKTPKNKVSNDSKKNINPESIRLAKLDNNEIVKAKSLSTEAKQELIKARVAKGLNQEKLANALSMQANLYKDIENGKSIPNQNMLNKINNFLGTKVKLT</sequence>